<sequence length="181" mass="19970">MSTAAVDRAVEERIYETAICPLLCKLLALLGVQQYLISFCPLCLPTGAYPQTARHLPTPTTATIAKRYSTLIALAMATFIIARPTAVITCRHLSTRVLQRRARCSQPYCANRQAPRHASREHVLPVHNVAANESLKVGSHRPTAEYVDGLGETRCVEHEGYARNVHRAVLGRPVNELSDIC</sequence>
<protein>
    <submittedName>
        <fullName evidence="1">Uncharacterized protein</fullName>
    </submittedName>
</protein>
<dbReference type="Proteomes" id="UP000799771">
    <property type="component" value="Unassembled WGS sequence"/>
</dbReference>
<accession>A0A6A5ZX94</accession>
<name>A0A6A5ZX94_9PLEO</name>
<organism evidence="1 2">
    <name type="scientific">Dothidotthia symphoricarpi CBS 119687</name>
    <dbReference type="NCBI Taxonomy" id="1392245"/>
    <lineage>
        <taxon>Eukaryota</taxon>
        <taxon>Fungi</taxon>
        <taxon>Dikarya</taxon>
        <taxon>Ascomycota</taxon>
        <taxon>Pezizomycotina</taxon>
        <taxon>Dothideomycetes</taxon>
        <taxon>Pleosporomycetidae</taxon>
        <taxon>Pleosporales</taxon>
        <taxon>Dothidotthiaceae</taxon>
        <taxon>Dothidotthia</taxon>
    </lineage>
</organism>
<evidence type="ECO:0000313" key="1">
    <source>
        <dbReference type="EMBL" id="KAF2123645.1"/>
    </source>
</evidence>
<dbReference type="EMBL" id="ML977524">
    <property type="protein sequence ID" value="KAF2123645.1"/>
    <property type="molecule type" value="Genomic_DNA"/>
</dbReference>
<gene>
    <name evidence="1" type="ORF">P153DRAFT_391371</name>
</gene>
<dbReference type="GeneID" id="54411484"/>
<dbReference type="RefSeq" id="XP_033518039.1">
    <property type="nucleotide sequence ID" value="XM_033671052.1"/>
</dbReference>
<dbReference type="AlphaFoldDB" id="A0A6A5ZX94"/>
<evidence type="ECO:0000313" key="2">
    <source>
        <dbReference type="Proteomes" id="UP000799771"/>
    </source>
</evidence>
<proteinExistence type="predicted"/>
<reference evidence="1" key="1">
    <citation type="journal article" date="2020" name="Stud. Mycol.">
        <title>101 Dothideomycetes genomes: a test case for predicting lifestyles and emergence of pathogens.</title>
        <authorList>
            <person name="Haridas S."/>
            <person name="Albert R."/>
            <person name="Binder M."/>
            <person name="Bloem J."/>
            <person name="Labutti K."/>
            <person name="Salamov A."/>
            <person name="Andreopoulos B."/>
            <person name="Baker S."/>
            <person name="Barry K."/>
            <person name="Bills G."/>
            <person name="Bluhm B."/>
            <person name="Cannon C."/>
            <person name="Castanera R."/>
            <person name="Culley D."/>
            <person name="Daum C."/>
            <person name="Ezra D."/>
            <person name="Gonzalez J."/>
            <person name="Henrissat B."/>
            <person name="Kuo A."/>
            <person name="Liang C."/>
            <person name="Lipzen A."/>
            <person name="Lutzoni F."/>
            <person name="Magnuson J."/>
            <person name="Mondo S."/>
            <person name="Nolan M."/>
            <person name="Ohm R."/>
            <person name="Pangilinan J."/>
            <person name="Park H.-J."/>
            <person name="Ramirez L."/>
            <person name="Alfaro M."/>
            <person name="Sun H."/>
            <person name="Tritt A."/>
            <person name="Yoshinaga Y."/>
            <person name="Zwiers L.-H."/>
            <person name="Turgeon B."/>
            <person name="Goodwin S."/>
            <person name="Spatafora J."/>
            <person name="Crous P."/>
            <person name="Grigoriev I."/>
        </authorList>
    </citation>
    <scope>NUCLEOTIDE SEQUENCE</scope>
    <source>
        <strain evidence="1">CBS 119687</strain>
    </source>
</reference>
<keyword evidence="2" id="KW-1185">Reference proteome</keyword>